<dbReference type="Proteomes" id="UP000660708">
    <property type="component" value="Unassembled WGS sequence"/>
</dbReference>
<dbReference type="AlphaFoldDB" id="A0A8I0MVB1"/>
<evidence type="ECO:0000313" key="1">
    <source>
        <dbReference type="EMBL" id="MBE0345910.1"/>
    </source>
</evidence>
<sequence length="40" mass="4694">MIIYRPIGDFIAITFSVLLHDFQTHKKRLSQLVPSLLRQP</sequence>
<reference evidence="1 2" key="1">
    <citation type="submission" date="2015-06" db="EMBL/GenBank/DDBJ databases">
        <title>Genome sequence of Pseudoalteromonas peptidolytica.</title>
        <authorList>
            <person name="Xie B.-B."/>
            <person name="Rong J.-C."/>
            <person name="Qin Q.-L."/>
            <person name="Zhang Y.-Z."/>
        </authorList>
    </citation>
    <scope>NUCLEOTIDE SEQUENCE [LARGE SCALE GENOMIC DNA]</scope>
    <source>
        <strain evidence="1 2">F12-50-A1</strain>
    </source>
</reference>
<keyword evidence="2" id="KW-1185">Reference proteome</keyword>
<protein>
    <submittedName>
        <fullName evidence="1">Uncharacterized protein</fullName>
    </submittedName>
</protein>
<organism evidence="1 2">
    <name type="scientific">Pseudoalteromonas peptidolytica F12-50-A1</name>
    <dbReference type="NCBI Taxonomy" id="1315280"/>
    <lineage>
        <taxon>Bacteria</taxon>
        <taxon>Pseudomonadati</taxon>
        <taxon>Pseudomonadota</taxon>
        <taxon>Gammaproteobacteria</taxon>
        <taxon>Alteromonadales</taxon>
        <taxon>Pseudoalteromonadaceae</taxon>
        <taxon>Pseudoalteromonas</taxon>
    </lineage>
</organism>
<name>A0A8I0MVB1_9GAMM</name>
<comment type="caution">
    <text evidence="1">The sequence shown here is derived from an EMBL/GenBank/DDBJ whole genome shotgun (WGS) entry which is preliminary data.</text>
</comment>
<dbReference type="EMBL" id="AQHF01000020">
    <property type="protein sequence ID" value="MBE0345910.1"/>
    <property type="molecule type" value="Genomic_DNA"/>
</dbReference>
<gene>
    <name evidence="1" type="ORF">PPEP_a0890</name>
</gene>
<proteinExistence type="predicted"/>
<accession>A0A8I0MVB1</accession>
<evidence type="ECO:0000313" key="2">
    <source>
        <dbReference type="Proteomes" id="UP000660708"/>
    </source>
</evidence>